<evidence type="ECO:0000256" key="2">
    <source>
        <dbReference type="SAM" id="SignalP"/>
    </source>
</evidence>
<protein>
    <submittedName>
        <fullName evidence="4">Type IX secretion system sortase PorU</fullName>
    </submittedName>
</protein>
<dbReference type="InterPro" id="IPR001769">
    <property type="entry name" value="Gingipain"/>
</dbReference>
<proteinExistence type="predicted"/>
<evidence type="ECO:0000313" key="5">
    <source>
        <dbReference type="Proteomes" id="UP001168552"/>
    </source>
</evidence>
<feature type="signal peptide" evidence="2">
    <location>
        <begin position="1"/>
        <end position="22"/>
    </location>
</feature>
<dbReference type="Gene3D" id="3.40.50.10390">
    <property type="entry name" value="Gingipain r, domain 1"/>
    <property type="match status" value="1"/>
</dbReference>
<feature type="domain" description="Gingipain" evidence="3">
    <location>
        <begin position="409"/>
        <end position="778"/>
    </location>
</feature>
<evidence type="ECO:0000256" key="1">
    <source>
        <dbReference type="ARBA" id="ARBA00022729"/>
    </source>
</evidence>
<keyword evidence="1 2" id="KW-0732">Signal</keyword>
<accession>A0ABT8F2X3</accession>
<dbReference type="SUPFAM" id="SSF52129">
    <property type="entry name" value="Caspase-like"/>
    <property type="match status" value="1"/>
</dbReference>
<evidence type="ECO:0000313" key="4">
    <source>
        <dbReference type="EMBL" id="MDN4164704.1"/>
    </source>
</evidence>
<organism evidence="4 5">
    <name type="scientific">Shiella aurantiaca</name>
    <dbReference type="NCBI Taxonomy" id="3058365"/>
    <lineage>
        <taxon>Bacteria</taxon>
        <taxon>Pseudomonadati</taxon>
        <taxon>Bacteroidota</taxon>
        <taxon>Cytophagia</taxon>
        <taxon>Cytophagales</taxon>
        <taxon>Shiellaceae</taxon>
        <taxon>Shiella</taxon>
    </lineage>
</organism>
<keyword evidence="5" id="KW-1185">Reference proteome</keyword>
<dbReference type="CDD" id="cd02258">
    <property type="entry name" value="Peptidase_C25_N"/>
    <property type="match status" value="1"/>
</dbReference>
<sequence length="1142" mass="126635">MKKILFLCFILLAGIGLKQSYAQPVLRNGTWYKVGITEEGMYKIDAELLRQLGVNVSTVNPTRLQVYGNGGQMLPQPNALARPVDLLEVSTQFVGNTDATWQDNEYLLFFAPGPHTLRYDADANRYEYQQNIYSDTSYYFLRVDGNAPARVGTQTSLGSGFPVVSSFDQVIYHEQERINVLTSGRSWYGERMNLSEPSLSFDLPNQDLVASKEAFFEVKVMGQSYLPVSFDVKANNQVIGNIPIDRIPDPNVNYLNAYEEKGVEGVISQRLPVQALSVGAGLKLTIQFNGEAAAGRSLGYLDSYLAVLPTALRLNGPFTVFRSAESLQNLFTIYEIQGVNASAQVWDVTQANQAINYTLTLNGGKGTFVAPSTDLRTYVVFSGSDFARPKAMGAVANQNISGQPVPDAIFVCPPAFYAEAQRLAAHREGQSGLSVLVLTDRQVFNEFSSGSADVVAIRDMVRSFYQRNPQKLKYLLLMADATFDYKNILGNNKEWIMGYQSLESLEPVDTYASDDFFGMMGEDEGEWNEAKVNTDNSDIEIGIGRFPVQSVEELQHIIDKIIFYDSSPLTLGAWRNSFVFVADDEDSNTHQRDAERLSTLVDTSFTTFSSKKIYMDAYRQELEGSTERVPAMTQALIEQIEEGALLINYTGHGSEERLGHESIFTKENIQNLSNTQRLPMFITATCEFGRHDDPSRNSAGELLLIQKEKGAIALLTTARPVRSGSNFVANWAFCQSVFEKQNGEWPRLGDVIRNTKNRSLLGTNNRNFILLGDPTMQLAYPKYNAKITSSNGAPINRNATQLKSLEKVLLAGHIEDASGNVYTQFNGKLRAEVYDKVNTLETLGNTGNSKMNYWSRNSVLFRGEVSVVNGEFEFEFLVPKNIDYRVGPGKITLYALQEDLSEDAGGATIDFQIGGSSENAFVDTTPPQVHVFMNDSTFRSGGKTDADARIVAKISDESGVNISRAGIGHEIIATLNAEEAAYEMNDYYTASLDTYQSGWVDFPVKGLPEGKNYLTVKAWDSFNNSGEGMVEFYVLKEGVLAIERVFNFPNPFSDQTEIVFEHSRGGDPLEIEVHIFGANGQKVNTLYGSYQEASSQAQNLVWDATDSEGHKVPQGIYLLKLVVRSPIDGAKSELSHKLVVMN</sequence>
<dbReference type="Proteomes" id="UP001168552">
    <property type="component" value="Unassembled WGS sequence"/>
</dbReference>
<dbReference type="Gene3D" id="3.40.50.1460">
    <property type="match status" value="1"/>
</dbReference>
<dbReference type="Gene3D" id="2.60.40.4070">
    <property type="match status" value="1"/>
</dbReference>
<evidence type="ECO:0000259" key="3">
    <source>
        <dbReference type="Pfam" id="PF01364"/>
    </source>
</evidence>
<dbReference type="EMBL" id="JAUHJS010000002">
    <property type="protein sequence ID" value="MDN4164704.1"/>
    <property type="molecule type" value="Genomic_DNA"/>
</dbReference>
<gene>
    <name evidence="4" type="primary">porU</name>
    <name evidence="4" type="ORF">QWY31_04275</name>
</gene>
<dbReference type="NCBIfam" id="NF033707">
    <property type="entry name" value="T9SS_sortase"/>
    <property type="match status" value="1"/>
</dbReference>
<name>A0ABT8F2X3_9BACT</name>
<reference evidence="4" key="1">
    <citation type="submission" date="2023-06" db="EMBL/GenBank/DDBJ databases">
        <title>Cytophagales bacterium Strain LB-30, isolated from soil.</title>
        <authorList>
            <person name="Liu B."/>
        </authorList>
    </citation>
    <scope>NUCLEOTIDE SEQUENCE</scope>
    <source>
        <strain evidence="4">LB-30</strain>
    </source>
</reference>
<feature type="chain" id="PRO_5046430879" evidence="2">
    <location>
        <begin position="23"/>
        <end position="1142"/>
    </location>
</feature>
<dbReference type="InterPro" id="IPR029030">
    <property type="entry name" value="Caspase-like_dom_sf"/>
</dbReference>
<dbReference type="Pfam" id="PF01364">
    <property type="entry name" value="Peptidase_C25"/>
    <property type="match status" value="1"/>
</dbReference>
<dbReference type="RefSeq" id="WP_320003231.1">
    <property type="nucleotide sequence ID" value="NZ_JAUHJS010000002.1"/>
</dbReference>
<dbReference type="InterPro" id="IPR029031">
    <property type="entry name" value="Gingipain_N_sf"/>
</dbReference>
<comment type="caution">
    <text evidence="4">The sequence shown here is derived from an EMBL/GenBank/DDBJ whole genome shotgun (WGS) entry which is preliminary data.</text>
</comment>